<reference evidence="1" key="1">
    <citation type="journal article" date="2019" name="bioRxiv">
        <title>The Genome of the Zebra Mussel, Dreissena polymorpha: A Resource for Invasive Species Research.</title>
        <authorList>
            <person name="McCartney M.A."/>
            <person name="Auch B."/>
            <person name="Kono T."/>
            <person name="Mallez S."/>
            <person name="Zhang Y."/>
            <person name="Obille A."/>
            <person name="Becker A."/>
            <person name="Abrahante J.E."/>
            <person name="Garbe J."/>
            <person name="Badalamenti J.P."/>
            <person name="Herman A."/>
            <person name="Mangelson H."/>
            <person name="Liachko I."/>
            <person name="Sullivan S."/>
            <person name="Sone E.D."/>
            <person name="Koren S."/>
            <person name="Silverstein K.A.T."/>
            <person name="Beckman K.B."/>
            <person name="Gohl D.M."/>
        </authorList>
    </citation>
    <scope>NUCLEOTIDE SEQUENCE</scope>
    <source>
        <strain evidence="1">Duluth1</strain>
        <tissue evidence="1">Whole animal</tissue>
    </source>
</reference>
<dbReference type="AlphaFoldDB" id="A0A9D4NPW6"/>
<organism evidence="1 2">
    <name type="scientific">Dreissena polymorpha</name>
    <name type="common">Zebra mussel</name>
    <name type="synonym">Mytilus polymorpha</name>
    <dbReference type="NCBI Taxonomy" id="45954"/>
    <lineage>
        <taxon>Eukaryota</taxon>
        <taxon>Metazoa</taxon>
        <taxon>Spiralia</taxon>
        <taxon>Lophotrochozoa</taxon>
        <taxon>Mollusca</taxon>
        <taxon>Bivalvia</taxon>
        <taxon>Autobranchia</taxon>
        <taxon>Heteroconchia</taxon>
        <taxon>Euheterodonta</taxon>
        <taxon>Imparidentia</taxon>
        <taxon>Neoheterodontei</taxon>
        <taxon>Myida</taxon>
        <taxon>Dreissenoidea</taxon>
        <taxon>Dreissenidae</taxon>
        <taxon>Dreissena</taxon>
    </lineage>
</organism>
<keyword evidence="2" id="KW-1185">Reference proteome</keyword>
<accession>A0A9D4NPW6</accession>
<name>A0A9D4NPW6_DREPO</name>
<gene>
    <name evidence="1" type="ORF">DPMN_022808</name>
</gene>
<reference evidence="1" key="2">
    <citation type="submission" date="2020-11" db="EMBL/GenBank/DDBJ databases">
        <authorList>
            <person name="McCartney M.A."/>
            <person name="Auch B."/>
            <person name="Kono T."/>
            <person name="Mallez S."/>
            <person name="Becker A."/>
            <person name="Gohl D.M."/>
            <person name="Silverstein K.A.T."/>
            <person name="Koren S."/>
            <person name="Bechman K.B."/>
            <person name="Herman A."/>
            <person name="Abrahante J.E."/>
            <person name="Garbe J."/>
        </authorList>
    </citation>
    <scope>NUCLEOTIDE SEQUENCE</scope>
    <source>
        <strain evidence="1">Duluth1</strain>
        <tissue evidence="1">Whole animal</tissue>
    </source>
</reference>
<dbReference type="EMBL" id="JAIWYP010000001">
    <property type="protein sequence ID" value="KAH3898571.1"/>
    <property type="molecule type" value="Genomic_DNA"/>
</dbReference>
<evidence type="ECO:0000313" key="1">
    <source>
        <dbReference type="EMBL" id="KAH3898571.1"/>
    </source>
</evidence>
<comment type="caution">
    <text evidence="1">The sequence shown here is derived from an EMBL/GenBank/DDBJ whole genome shotgun (WGS) entry which is preliminary data.</text>
</comment>
<sequence>MDLTSSTWIVQTASTPSITRSQSQPVLIRRRLLSPACPEVLRASLTPLSHRRCSGNSHLQTLIQLAL</sequence>
<protein>
    <submittedName>
        <fullName evidence="1">Uncharacterized protein</fullName>
    </submittedName>
</protein>
<evidence type="ECO:0000313" key="2">
    <source>
        <dbReference type="Proteomes" id="UP000828390"/>
    </source>
</evidence>
<proteinExistence type="predicted"/>
<dbReference type="Proteomes" id="UP000828390">
    <property type="component" value="Unassembled WGS sequence"/>
</dbReference>